<accession>A0AAU9J0S9</accession>
<gene>
    <name evidence="2" type="ORF">BSTOLATCC_MIC27348</name>
</gene>
<comment type="caution">
    <text evidence="2">The sequence shown here is derived from an EMBL/GenBank/DDBJ whole genome shotgun (WGS) entry which is preliminary data.</text>
</comment>
<keyword evidence="1" id="KW-0472">Membrane</keyword>
<evidence type="ECO:0000256" key="1">
    <source>
        <dbReference type="SAM" id="Phobius"/>
    </source>
</evidence>
<proteinExistence type="predicted"/>
<keyword evidence="3" id="KW-1185">Reference proteome</keyword>
<feature type="transmembrane region" description="Helical" evidence="1">
    <location>
        <begin position="162"/>
        <end position="183"/>
    </location>
</feature>
<sequence>MPDQSLIRAHEKSQEKWSAHHAIALNKNIKLLIDFCKSKKLTTIGIELNGKIYNSDINVRLDPIKKTATFKCLKEIRGTKFSHVLFTHPFRAEFYAGKPFVPGFEIFGGIGLSAYELPIPLLKLEYQKNKITYALSMCRRSGNMSYWLSIMNKKDTSISIPFSFRSWGLIMSLFLGWLFYFSYELQNLKPSLIDRIKNSIKNWDKNDEKSL</sequence>
<protein>
    <submittedName>
        <fullName evidence="2">Uncharacterized protein</fullName>
    </submittedName>
</protein>
<dbReference type="AlphaFoldDB" id="A0AAU9J0S9"/>
<organism evidence="2 3">
    <name type="scientific">Blepharisma stoltei</name>
    <dbReference type="NCBI Taxonomy" id="1481888"/>
    <lineage>
        <taxon>Eukaryota</taxon>
        <taxon>Sar</taxon>
        <taxon>Alveolata</taxon>
        <taxon>Ciliophora</taxon>
        <taxon>Postciliodesmatophora</taxon>
        <taxon>Heterotrichea</taxon>
        <taxon>Heterotrichida</taxon>
        <taxon>Blepharismidae</taxon>
        <taxon>Blepharisma</taxon>
    </lineage>
</organism>
<evidence type="ECO:0000313" key="2">
    <source>
        <dbReference type="EMBL" id="CAG9320768.1"/>
    </source>
</evidence>
<dbReference type="Proteomes" id="UP001162131">
    <property type="component" value="Unassembled WGS sequence"/>
</dbReference>
<name>A0AAU9J0S9_9CILI</name>
<keyword evidence="1" id="KW-0812">Transmembrane</keyword>
<evidence type="ECO:0000313" key="3">
    <source>
        <dbReference type="Proteomes" id="UP001162131"/>
    </source>
</evidence>
<keyword evidence="1" id="KW-1133">Transmembrane helix</keyword>
<reference evidence="2" key="1">
    <citation type="submission" date="2021-09" db="EMBL/GenBank/DDBJ databases">
        <authorList>
            <consortium name="AG Swart"/>
            <person name="Singh M."/>
            <person name="Singh A."/>
            <person name="Seah K."/>
            <person name="Emmerich C."/>
        </authorList>
    </citation>
    <scope>NUCLEOTIDE SEQUENCE</scope>
    <source>
        <strain evidence="2">ATCC30299</strain>
    </source>
</reference>
<dbReference type="EMBL" id="CAJZBQ010000027">
    <property type="protein sequence ID" value="CAG9320768.1"/>
    <property type="molecule type" value="Genomic_DNA"/>
</dbReference>